<evidence type="ECO:0000256" key="5">
    <source>
        <dbReference type="ARBA" id="ARBA00023212"/>
    </source>
</evidence>
<dbReference type="AlphaFoldDB" id="A0A1X7UQH5"/>
<dbReference type="PANTHER" id="PTHR31180:SF3">
    <property type="entry name" value="EXPRESSED SEQUENCE EH456644"/>
    <property type="match status" value="1"/>
</dbReference>
<dbReference type="EnsemblMetazoa" id="XM_003387035.3">
    <property type="protein sequence ID" value="XP_003387083.1"/>
    <property type="gene ID" value="LOC100632878"/>
</dbReference>
<keyword evidence="3" id="KW-0282">Flagellum</keyword>
<evidence type="ECO:0000256" key="4">
    <source>
        <dbReference type="ARBA" id="ARBA00023069"/>
    </source>
</evidence>
<evidence type="ECO:0000313" key="11">
    <source>
        <dbReference type="Proteomes" id="UP000007879"/>
    </source>
</evidence>
<keyword evidence="5" id="KW-0206">Cytoskeleton</keyword>
<dbReference type="KEGG" id="aqu:100632878"/>
<dbReference type="EnsemblMetazoa" id="Aqu2.1.29916_001">
    <property type="protein sequence ID" value="Aqu2.1.29916_001"/>
    <property type="gene ID" value="Aqu2.1.29916"/>
</dbReference>
<organism evidence="10">
    <name type="scientific">Amphimedon queenslandica</name>
    <name type="common">Sponge</name>
    <dbReference type="NCBI Taxonomy" id="400682"/>
    <lineage>
        <taxon>Eukaryota</taxon>
        <taxon>Metazoa</taxon>
        <taxon>Porifera</taxon>
        <taxon>Demospongiae</taxon>
        <taxon>Heteroscleromorpha</taxon>
        <taxon>Haplosclerida</taxon>
        <taxon>Niphatidae</taxon>
        <taxon>Amphimedon</taxon>
    </lineage>
</organism>
<dbReference type="GO" id="GO:0030317">
    <property type="term" value="P:flagellated sperm motility"/>
    <property type="evidence" value="ECO:0007669"/>
    <property type="project" value="InterPro"/>
</dbReference>
<dbReference type="OMA" id="QYDHYFE"/>
<keyword evidence="4" id="KW-0969">Cilium</keyword>
<comment type="subunit">
    <text evidence="8">Microtubule inner protein component of sperm flagellar doublet microtubules.</text>
</comment>
<reference evidence="11" key="1">
    <citation type="journal article" date="2010" name="Nature">
        <title>The Amphimedon queenslandica genome and the evolution of animal complexity.</title>
        <authorList>
            <person name="Srivastava M."/>
            <person name="Simakov O."/>
            <person name="Chapman J."/>
            <person name="Fahey B."/>
            <person name="Gauthier M.E."/>
            <person name="Mitros T."/>
            <person name="Richards G.S."/>
            <person name="Conaco C."/>
            <person name="Dacre M."/>
            <person name="Hellsten U."/>
            <person name="Larroux C."/>
            <person name="Putnam N.H."/>
            <person name="Stanke M."/>
            <person name="Adamska M."/>
            <person name="Darling A."/>
            <person name="Degnan S.M."/>
            <person name="Oakley T.H."/>
            <person name="Plachetzki D.C."/>
            <person name="Zhai Y."/>
            <person name="Adamski M."/>
            <person name="Calcino A."/>
            <person name="Cummins S.F."/>
            <person name="Goodstein D.M."/>
            <person name="Harris C."/>
            <person name="Jackson D.J."/>
            <person name="Leys S.P."/>
            <person name="Shu S."/>
            <person name="Woodcroft B.J."/>
            <person name="Vervoort M."/>
            <person name="Kosik K.S."/>
            <person name="Manning G."/>
            <person name="Degnan B.M."/>
            <person name="Rokhsar D.S."/>
        </authorList>
    </citation>
    <scope>NUCLEOTIDE SEQUENCE [LARGE SCALE GENOMIC DNA]</scope>
</reference>
<reference evidence="10" key="2">
    <citation type="submission" date="2017-05" db="UniProtKB">
        <authorList>
            <consortium name="EnsemblMetazoa"/>
        </authorList>
    </citation>
    <scope>IDENTIFICATION</scope>
</reference>
<feature type="compositionally biased region" description="Polar residues" evidence="9">
    <location>
        <begin position="88"/>
        <end position="103"/>
    </location>
</feature>
<feature type="compositionally biased region" description="Polar residues" evidence="9">
    <location>
        <begin position="119"/>
        <end position="131"/>
    </location>
</feature>
<evidence type="ECO:0000313" key="10">
    <source>
        <dbReference type="EnsemblMetazoa" id="Aqu2.1.29916_001"/>
    </source>
</evidence>
<dbReference type="GO" id="GO:0005930">
    <property type="term" value="C:axoneme"/>
    <property type="evidence" value="ECO:0007669"/>
    <property type="project" value="UniProtKB-ARBA"/>
</dbReference>
<feature type="region of interest" description="Disordered" evidence="9">
    <location>
        <begin position="84"/>
        <end position="137"/>
    </location>
</feature>
<evidence type="ECO:0000256" key="7">
    <source>
        <dbReference type="ARBA" id="ARBA00035003"/>
    </source>
</evidence>
<dbReference type="InParanoid" id="A0A1X7UQH5"/>
<dbReference type="STRING" id="400682.A0A1X7UQH5"/>
<dbReference type="GO" id="GO:0005634">
    <property type="term" value="C:nucleus"/>
    <property type="evidence" value="ECO:0007669"/>
    <property type="project" value="InterPro"/>
</dbReference>
<comment type="subcellular location">
    <subcellularLocation>
        <location evidence="1">Cytoplasm</location>
        <location evidence="1">Cytoskeleton</location>
        <location evidence="1">Flagellum axoneme</location>
    </subcellularLocation>
</comment>
<evidence type="ECO:0000256" key="3">
    <source>
        <dbReference type="ARBA" id="ARBA00022846"/>
    </source>
</evidence>
<proteinExistence type="predicted"/>
<comment type="function">
    <text evidence="7">Microtubule inner protein (MIP) part of the dynein-decorated doublet microtubules (DMTs) in cilia axoneme, which is required for motile cilia beating.</text>
</comment>
<keyword evidence="11" id="KW-1185">Reference proteome</keyword>
<dbReference type="InterPro" id="IPR037662">
    <property type="entry name" value="CFAP68/107"/>
</dbReference>
<dbReference type="eggNOG" id="ENOG502S5NG">
    <property type="taxonomic scope" value="Eukaryota"/>
</dbReference>
<keyword evidence="6" id="KW-0966">Cell projection</keyword>
<evidence type="ECO:0000256" key="9">
    <source>
        <dbReference type="SAM" id="MobiDB-lite"/>
    </source>
</evidence>
<dbReference type="PANTHER" id="PTHR31180">
    <property type="entry name" value="CILIA- AND FLAGELLA-ASSOCIATED PROTEIN 107-RELATED"/>
    <property type="match status" value="1"/>
</dbReference>
<keyword evidence="2" id="KW-0963">Cytoplasm</keyword>
<gene>
    <name evidence="10" type="primary">100632878</name>
</gene>
<evidence type="ECO:0000256" key="1">
    <source>
        <dbReference type="ARBA" id="ARBA00004611"/>
    </source>
</evidence>
<dbReference type="OrthoDB" id="9970063at2759"/>
<accession>A0A1X7UQH5</accession>
<dbReference type="Pfam" id="PF06608">
    <property type="entry name" value="CFAP68"/>
    <property type="match status" value="1"/>
</dbReference>
<dbReference type="InterPro" id="IPR009524">
    <property type="entry name" value="CFAP68"/>
</dbReference>
<dbReference type="Proteomes" id="UP000007879">
    <property type="component" value="Unassembled WGS sequence"/>
</dbReference>
<protein>
    <submittedName>
        <fullName evidence="10">Uncharacterized protein</fullName>
    </submittedName>
</protein>
<evidence type="ECO:0000256" key="8">
    <source>
        <dbReference type="ARBA" id="ARBA00046435"/>
    </source>
</evidence>
<evidence type="ECO:0000256" key="6">
    <source>
        <dbReference type="ARBA" id="ARBA00023273"/>
    </source>
</evidence>
<name>A0A1X7UQH5_AMPQE</name>
<evidence type="ECO:0000256" key="2">
    <source>
        <dbReference type="ARBA" id="ARBA00022490"/>
    </source>
</evidence>
<sequence length="137" mass="15742">MAVEQPSFTGFLKASGQAEVWDDEFDMKKFQQFGWRTTTNESNYSTDTLVGNWNEEKFDVKSLSKAKPLPSQYDHYFETTYKAGYSQPKKNPQTLPKSRSTETYRAFPGHQPSLDLPQAKQQYNSFLTTSREAYGSP</sequence>